<evidence type="ECO:0008006" key="3">
    <source>
        <dbReference type="Google" id="ProtNLM"/>
    </source>
</evidence>
<feature type="region of interest" description="Disordered" evidence="1">
    <location>
        <begin position="397"/>
        <end position="442"/>
    </location>
</feature>
<evidence type="ECO:0000313" key="2">
    <source>
        <dbReference type="EMBL" id="CEM27192.1"/>
    </source>
</evidence>
<dbReference type="EMBL" id="CDMZ01001102">
    <property type="protein sequence ID" value="CEM27192.1"/>
    <property type="molecule type" value="Genomic_DNA"/>
</dbReference>
<feature type="region of interest" description="Disordered" evidence="1">
    <location>
        <begin position="148"/>
        <end position="186"/>
    </location>
</feature>
<dbReference type="VEuPathDB" id="CryptoDB:Cvel_21371"/>
<accession>A0A0G4GDY4</accession>
<feature type="compositionally biased region" description="Basic and acidic residues" evidence="1">
    <location>
        <begin position="427"/>
        <end position="442"/>
    </location>
</feature>
<gene>
    <name evidence="2" type="ORF">Cvel_21371</name>
</gene>
<dbReference type="AlphaFoldDB" id="A0A0G4GDY4"/>
<sequence>MMPRSLRAGGIISAPSSRVDKQKPCPRGNRCCYSHDKHLHPCYAHHASFDECQRKDKCEFSHAELNDDWKRSAFVKWYRPRLDHKMATPEGQRGDYNSKWWYTFWKRDTDRRIEDHMAFIQYDAQHRQSQSQENDHLPAATFASASLGEAAEAVRQSPSAAGERQCSASSRQPEGTGGAREHEPQWCWEDRSAPLLPTPPPPNVRLSAMESASAGRLTSTSALGTFDKGALQHQSPASKGVLGESNSVRSPEGVHFDSLMKSCSQPSVSLHLQGRDGPPVECSGLSPATVAEILSKLPAEERKKLSAETLWPRAEESAQGQQETPHCFNYHVYHKCDDLQGQGCPFVHGFTEPWHPNNFVQRYKKELQEIVRSKEEDPAARKELETQWWFILLKNSDARPPNLSPKPKAASPVRAGAVSPAKRTRWDKKPGEEEAERPCKIE</sequence>
<name>A0A0G4GDY4_9ALVE</name>
<feature type="region of interest" description="Disordered" evidence="1">
    <location>
        <begin position="1"/>
        <end position="26"/>
    </location>
</feature>
<feature type="region of interest" description="Disordered" evidence="1">
    <location>
        <begin position="231"/>
        <end position="250"/>
    </location>
</feature>
<organism evidence="2">
    <name type="scientific">Chromera velia CCMP2878</name>
    <dbReference type="NCBI Taxonomy" id="1169474"/>
    <lineage>
        <taxon>Eukaryota</taxon>
        <taxon>Sar</taxon>
        <taxon>Alveolata</taxon>
        <taxon>Colpodellida</taxon>
        <taxon>Chromeraceae</taxon>
        <taxon>Chromera</taxon>
    </lineage>
</organism>
<reference evidence="2" key="1">
    <citation type="submission" date="2014-11" db="EMBL/GenBank/DDBJ databases">
        <authorList>
            <person name="Otto D Thomas"/>
            <person name="Naeem Raeece"/>
        </authorList>
    </citation>
    <scope>NUCLEOTIDE SEQUENCE</scope>
</reference>
<evidence type="ECO:0000256" key="1">
    <source>
        <dbReference type="SAM" id="MobiDB-lite"/>
    </source>
</evidence>
<protein>
    <recommendedName>
        <fullName evidence="3">C3H1-type domain-containing protein</fullName>
    </recommendedName>
</protein>
<proteinExistence type="predicted"/>